<dbReference type="Proteomes" id="UP000267096">
    <property type="component" value="Unassembled WGS sequence"/>
</dbReference>
<evidence type="ECO:0000256" key="1">
    <source>
        <dbReference type="SAM" id="Phobius"/>
    </source>
</evidence>
<dbReference type="EMBL" id="UYRR01000697">
    <property type="protein sequence ID" value="VDK18135.1"/>
    <property type="molecule type" value="Genomic_DNA"/>
</dbReference>
<name>A0A0M3J098_ANISI</name>
<evidence type="ECO:0000313" key="3">
    <source>
        <dbReference type="Proteomes" id="UP000267096"/>
    </source>
</evidence>
<keyword evidence="1" id="KW-0472">Membrane</keyword>
<organism evidence="4">
    <name type="scientific">Anisakis simplex</name>
    <name type="common">Herring worm</name>
    <dbReference type="NCBI Taxonomy" id="6269"/>
    <lineage>
        <taxon>Eukaryota</taxon>
        <taxon>Metazoa</taxon>
        <taxon>Ecdysozoa</taxon>
        <taxon>Nematoda</taxon>
        <taxon>Chromadorea</taxon>
        <taxon>Rhabditida</taxon>
        <taxon>Spirurina</taxon>
        <taxon>Ascaridomorpha</taxon>
        <taxon>Ascaridoidea</taxon>
        <taxon>Anisakidae</taxon>
        <taxon>Anisakis</taxon>
        <taxon>Anisakis simplex complex</taxon>
    </lineage>
</organism>
<keyword evidence="3" id="KW-1185">Reference proteome</keyword>
<keyword evidence="1" id="KW-0812">Transmembrane</keyword>
<keyword evidence="1" id="KW-1133">Transmembrane helix</keyword>
<proteinExistence type="predicted"/>
<dbReference type="WBParaSite" id="ASIM_0000093401-mRNA-1">
    <property type="protein sequence ID" value="ASIM_0000093401-mRNA-1"/>
    <property type="gene ID" value="ASIM_0000093401"/>
</dbReference>
<reference evidence="4" key="1">
    <citation type="submission" date="2017-02" db="UniProtKB">
        <authorList>
            <consortium name="WormBaseParasite"/>
        </authorList>
    </citation>
    <scope>IDENTIFICATION</scope>
</reference>
<dbReference type="AlphaFoldDB" id="A0A0M3J098"/>
<sequence length="293" mass="32816">MELGVPLDNGQLMKIQVNAIPFLMQTIPQVPLSKRVAYDLIHNYKSVSDIHRVLQHPDVIIGADYFYEFVGRSPARRLTGSLFLVQSSIRPMLVGEAPLPSAQDHQHQVQSDAIIACSTVAKMNDFPSSEKPASDTDDELKINQINLPKLRSRTVQKPHLQLKNRSQIKYSSRDRNVWNFATKIFLFAALCIATTTSFAHANNMNSVFKSRCTPPNNEGALKTKIQGCAKSIKGTMPTTNAMAYTIEHMNIGAIFCVTLMTLLLFGTIMLYAEFYHNAENGNIQESSQKYLNH</sequence>
<gene>
    <name evidence="2" type="ORF">ASIM_LOCUS831</name>
</gene>
<feature type="transmembrane region" description="Helical" evidence="1">
    <location>
        <begin position="177"/>
        <end position="199"/>
    </location>
</feature>
<evidence type="ECO:0000313" key="2">
    <source>
        <dbReference type="EMBL" id="VDK18135.1"/>
    </source>
</evidence>
<protein>
    <submittedName>
        <fullName evidence="4">DUF1758 domain-containing protein</fullName>
    </submittedName>
</protein>
<reference evidence="2 3" key="2">
    <citation type="submission" date="2018-11" db="EMBL/GenBank/DDBJ databases">
        <authorList>
            <consortium name="Pathogen Informatics"/>
        </authorList>
    </citation>
    <scope>NUCLEOTIDE SEQUENCE [LARGE SCALE GENOMIC DNA]</scope>
</reference>
<evidence type="ECO:0000313" key="4">
    <source>
        <dbReference type="WBParaSite" id="ASIM_0000093401-mRNA-1"/>
    </source>
</evidence>
<feature type="transmembrane region" description="Helical" evidence="1">
    <location>
        <begin position="251"/>
        <end position="272"/>
    </location>
</feature>
<accession>A0A0M3J098</accession>